<dbReference type="InterPro" id="IPR029016">
    <property type="entry name" value="GAF-like_dom_sf"/>
</dbReference>
<dbReference type="SMART" id="SM00382">
    <property type="entry name" value="AAA"/>
    <property type="match status" value="1"/>
</dbReference>
<dbReference type="Gene3D" id="3.40.50.300">
    <property type="entry name" value="P-loop containing nucleotide triphosphate hydrolases"/>
    <property type="match status" value="1"/>
</dbReference>
<evidence type="ECO:0000256" key="1">
    <source>
        <dbReference type="ARBA" id="ARBA00022741"/>
    </source>
</evidence>
<dbReference type="SUPFAM" id="SSF52540">
    <property type="entry name" value="P-loop containing nucleoside triphosphate hydrolases"/>
    <property type="match status" value="1"/>
</dbReference>
<comment type="caution">
    <text evidence="9">The sequence shown here is derived from an EMBL/GenBank/DDBJ whole genome shotgun (WGS) entry which is preliminary data.</text>
</comment>
<dbReference type="Gene3D" id="3.30.450.20">
    <property type="entry name" value="PAS domain"/>
    <property type="match status" value="1"/>
</dbReference>
<dbReference type="EMBL" id="SUMG01000001">
    <property type="protein sequence ID" value="NBG87000.1"/>
    <property type="molecule type" value="Genomic_DNA"/>
</dbReference>
<keyword evidence="2" id="KW-0067">ATP-binding</keyword>
<keyword evidence="1" id="KW-0547">Nucleotide-binding</keyword>
<dbReference type="InterPro" id="IPR003018">
    <property type="entry name" value="GAF"/>
</dbReference>
<dbReference type="InterPro" id="IPR002078">
    <property type="entry name" value="Sigma_54_int"/>
</dbReference>
<dbReference type="AlphaFoldDB" id="A0AA44BDD6"/>
<dbReference type="InterPro" id="IPR009057">
    <property type="entry name" value="Homeodomain-like_sf"/>
</dbReference>
<evidence type="ECO:0000256" key="5">
    <source>
        <dbReference type="ARBA" id="ARBA00023163"/>
    </source>
</evidence>
<dbReference type="GO" id="GO:0005524">
    <property type="term" value="F:ATP binding"/>
    <property type="evidence" value="ECO:0007669"/>
    <property type="project" value="UniProtKB-KW"/>
</dbReference>
<dbReference type="Proteomes" id="UP000449710">
    <property type="component" value="Unassembled WGS sequence"/>
</dbReference>
<organism evidence="9 10">
    <name type="scientific">Isachenkonia alkalipeptolytica</name>
    <dbReference type="NCBI Taxonomy" id="2565777"/>
    <lineage>
        <taxon>Bacteria</taxon>
        <taxon>Bacillati</taxon>
        <taxon>Bacillota</taxon>
        <taxon>Clostridia</taxon>
        <taxon>Eubacteriales</taxon>
        <taxon>Clostridiaceae</taxon>
        <taxon>Isachenkonia</taxon>
    </lineage>
</organism>
<dbReference type="Pfam" id="PF00158">
    <property type="entry name" value="Sigma54_activat"/>
    <property type="match status" value="1"/>
</dbReference>
<dbReference type="InterPro" id="IPR025662">
    <property type="entry name" value="Sigma_54_int_dom_ATP-bd_1"/>
</dbReference>
<keyword evidence="5" id="KW-0804">Transcription</keyword>
<dbReference type="CDD" id="cd00009">
    <property type="entry name" value="AAA"/>
    <property type="match status" value="1"/>
</dbReference>
<accession>A0AA44BDD6</accession>
<keyword evidence="3" id="KW-0805">Transcription regulation</keyword>
<dbReference type="SUPFAM" id="SSF46689">
    <property type="entry name" value="Homeodomain-like"/>
    <property type="match status" value="1"/>
</dbReference>
<dbReference type="Gene3D" id="3.30.450.40">
    <property type="match status" value="1"/>
</dbReference>
<evidence type="ECO:0000259" key="7">
    <source>
        <dbReference type="PROSITE" id="PS50045"/>
    </source>
</evidence>
<dbReference type="InterPro" id="IPR058031">
    <property type="entry name" value="AAA_lid_NorR"/>
</dbReference>
<evidence type="ECO:0000256" key="4">
    <source>
        <dbReference type="ARBA" id="ARBA00023125"/>
    </source>
</evidence>
<dbReference type="GO" id="GO:0043565">
    <property type="term" value="F:sequence-specific DNA binding"/>
    <property type="evidence" value="ECO:0007669"/>
    <property type="project" value="InterPro"/>
</dbReference>
<evidence type="ECO:0000259" key="8">
    <source>
        <dbReference type="PROSITE" id="PS50112"/>
    </source>
</evidence>
<dbReference type="SUPFAM" id="SSF55781">
    <property type="entry name" value="GAF domain-like"/>
    <property type="match status" value="1"/>
</dbReference>
<dbReference type="InterPro" id="IPR002197">
    <property type="entry name" value="HTH_Fis"/>
</dbReference>
<dbReference type="PROSITE" id="PS00688">
    <property type="entry name" value="SIGMA54_INTERACT_3"/>
    <property type="match status" value="1"/>
</dbReference>
<dbReference type="CDD" id="cd00130">
    <property type="entry name" value="PAS"/>
    <property type="match status" value="1"/>
</dbReference>
<protein>
    <submittedName>
        <fullName evidence="9">GAF domain-containing protein</fullName>
    </submittedName>
</protein>
<dbReference type="InterPro" id="IPR035965">
    <property type="entry name" value="PAS-like_dom_sf"/>
</dbReference>
<dbReference type="PANTHER" id="PTHR32071:SF57">
    <property type="entry name" value="C4-DICARBOXYLATE TRANSPORT TRANSCRIPTIONAL REGULATORY PROTEIN DCTD"/>
    <property type="match status" value="1"/>
</dbReference>
<feature type="domain" description="PAS" evidence="8">
    <location>
        <begin position="192"/>
        <end position="236"/>
    </location>
</feature>
<evidence type="ECO:0000313" key="10">
    <source>
        <dbReference type="Proteomes" id="UP000449710"/>
    </source>
</evidence>
<dbReference type="InterPro" id="IPR003593">
    <property type="entry name" value="AAA+_ATPase"/>
</dbReference>
<evidence type="ECO:0000256" key="2">
    <source>
        <dbReference type="ARBA" id="ARBA00022840"/>
    </source>
</evidence>
<dbReference type="PROSITE" id="PS50112">
    <property type="entry name" value="PAS"/>
    <property type="match status" value="1"/>
</dbReference>
<dbReference type="Pfam" id="PF25601">
    <property type="entry name" value="AAA_lid_14"/>
    <property type="match status" value="1"/>
</dbReference>
<dbReference type="SUPFAM" id="SSF55785">
    <property type="entry name" value="PYP-like sensor domain (PAS domain)"/>
    <property type="match status" value="1"/>
</dbReference>
<dbReference type="InterPro" id="IPR027417">
    <property type="entry name" value="P-loop_NTPase"/>
</dbReference>
<proteinExistence type="predicted"/>
<reference evidence="9 10" key="1">
    <citation type="submission" date="2019-04" db="EMBL/GenBank/DDBJ databases">
        <title>Isachenkonia alkalipeptolytica gen. nov. sp. nov. a new anaerobic, alkiliphilic organothrophic bacterium capable to reduce synthesized ferrihydrite isolated from a soda lake.</title>
        <authorList>
            <person name="Toshchakov S.V."/>
            <person name="Zavarzina D.G."/>
            <person name="Zhilina T.N."/>
            <person name="Kostrikina N.A."/>
            <person name="Kublanov I.V."/>
        </authorList>
    </citation>
    <scope>NUCLEOTIDE SEQUENCE [LARGE SCALE GENOMIC DNA]</scope>
    <source>
        <strain evidence="9 10">Z-1701</strain>
    </source>
</reference>
<dbReference type="Gene3D" id="1.10.10.60">
    <property type="entry name" value="Homeodomain-like"/>
    <property type="match status" value="1"/>
</dbReference>
<dbReference type="PROSITE" id="PS00675">
    <property type="entry name" value="SIGMA54_INTERACT_1"/>
    <property type="match status" value="1"/>
</dbReference>
<gene>
    <name evidence="9" type="ORF">ISALK_00660</name>
</gene>
<keyword evidence="10" id="KW-1185">Reference proteome</keyword>
<dbReference type="PANTHER" id="PTHR32071">
    <property type="entry name" value="TRANSCRIPTIONAL REGULATORY PROTEIN"/>
    <property type="match status" value="1"/>
</dbReference>
<feature type="region of interest" description="Disordered" evidence="6">
    <location>
        <begin position="558"/>
        <end position="585"/>
    </location>
</feature>
<evidence type="ECO:0000256" key="6">
    <source>
        <dbReference type="SAM" id="MobiDB-lite"/>
    </source>
</evidence>
<evidence type="ECO:0000313" key="9">
    <source>
        <dbReference type="EMBL" id="NBG87000.1"/>
    </source>
</evidence>
<sequence>MKKDVILQSHDRSKAYGIHTQQTFSSKILKEEGLEKVLQENRELIALSEPIINNLYNFVKGSGFFGILTDVQGCILNIMGDENVLEVAFELDMVPGAYMSEEHIGTNAMGTALWEKKPVQISGEEHFVKVYHRWTCSAAPIQDPKGNIIGTLNLTGYSNLVHAHTLGMVVAAVQSIELALKHQQAKDKLLWSRQYAGTIIDSIPKGILTLSPRGYIKSINRKGQKIIGASQDALIGVPAKEFFVDWPKVKSAFSHQRYPLKSRTYIQHHHKSLEIDLELHPIFDARENRNGMICIFTEVPRVSQLDQSKPHHKMYTFDKIIGRNKKFLNTLEYAKQIANSPSTVLISGESGTGKEVFAQSLHRASDRQDQPFIPLNCGAIPKDLIESELFGYEEGAFTGAKKGGNKGKFELAHRGSLFLDEIGEMPLFMQTNLLRVLEDREFYRIGGSKKIPVDVRIIAATNKDLREEVEKGNFRKDLYYRINVLPLSLAPLRERKDDIPLFIDYFMTTKSLKLQKEPFTLSKDQLEEMLHYHWPGNIRELENMVEQLVNAQSTAPYAQENSGISPGFEVAKEEPSSAANPSPPVKPLEIVEKDHILQALNYFNHNITAAAKALGLGRNTLYRKMDKYGISR</sequence>
<dbReference type="Pfam" id="PF01590">
    <property type="entry name" value="GAF"/>
    <property type="match status" value="1"/>
</dbReference>
<keyword evidence="4" id="KW-0238">DNA-binding</keyword>
<evidence type="ECO:0000256" key="3">
    <source>
        <dbReference type="ARBA" id="ARBA00023015"/>
    </source>
</evidence>
<dbReference type="InterPro" id="IPR025944">
    <property type="entry name" value="Sigma_54_int_dom_CS"/>
</dbReference>
<dbReference type="PRINTS" id="PR01590">
    <property type="entry name" value="HTHFIS"/>
</dbReference>
<dbReference type="RefSeq" id="WP_160718307.1">
    <property type="nucleotide sequence ID" value="NZ_SUMG01000001.1"/>
</dbReference>
<dbReference type="GO" id="GO:0006355">
    <property type="term" value="P:regulation of DNA-templated transcription"/>
    <property type="evidence" value="ECO:0007669"/>
    <property type="project" value="InterPro"/>
</dbReference>
<dbReference type="Pfam" id="PF02954">
    <property type="entry name" value="HTH_8"/>
    <property type="match status" value="1"/>
</dbReference>
<dbReference type="InterPro" id="IPR000014">
    <property type="entry name" value="PAS"/>
</dbReference>
<feature type="domain" description="Sigma-54 factor interaction" evidence="7">
    <location>
        <begin position="320"/>
        <end position="550"/>
    </location>
</feature>
<dbReference type="Gene3D" id="1.10.8.60">
    <property type="match status" value="1"/>
</dbReference>
<dbReference type="FunFam" id="3.40.50.300:FF:000006">
    <property type="entry name" value="DNA-binding transcriptional regulator NtrC"/>
    <property type="match status" value="1"/>
</dbReference>
<dbReference type="PROSITE" id="PS50045">
    <property type="entry name" value="SIGMA54_INTERACT_4"/>
    <property type="match status" value="1"/>
</dbReference>
<name>A0AA44BDD6_9CLOT</name>